<name>H2YEZ7_CIOSA</name>
<accession>H2YEZ7</accession>
<dbReference type="InterPro" id="IPR051957">
    <property type="entry name" value="CRISP-LCCL_domain"/>
</dbReference>
<dbReference type="SMART" id="SM00603">
    <property type="entry name" value="LCCL"/>
    <property type="match status" value="1"/>
</dbReference>
<dbReference type="Proteomes" id="UP000007875">
    <property type="component" value="Unassembled WGS sequence"/>
</dbReference>
<evidence type="ECO:0000259" key="1">
    <source>
        <dbReference type="PROSITE" id="PS50820"/>
    </source>
</evidence>
<dbReference type="PANTHER" id="PTHR31331">
    <property type="entry name" value="LCCL DOMAIN PROTEIN (AFU_ORTHOLOGUE AFUA_5G08630)"/>
    <property type="match status" value="1"/>
</dbReference>
<dbReference type="GeneTree" id="ENSGT01150000289595"/>
<dbReference type="OMA" id="QVIKCAT"/>
<sequence>YALESSLCGAAVHHGILHDHFGGEVTLRKVTWSNHYVGSRRNGVTSLDSNSYSRSFVLEVIKILAVSCTTKASDILDNTFTVICPENCLRTNPLDGVVGTRIYADSSEICKAAIHFGSITEAGGVVTVRKMGKTSYFTGTEMNGIQSESMDGKPHISFVFG</sequence>
<dbReference type="InterPro" id="IPR004043">
    <property type="entry name" value="LCCL"/>
</dbReference>
<evidence type="ECO:0000313" key="2">
    <source>
        <dbReference type="Ensembl" id="ENSCSAVP00000003895.1"/>
    </source>
</evidence>
<keyword evidence="3" id="KW-1185">Reference proteome</keyword>
<evidence type="ECO:0000313" key="3">
    <source>
        <dbReference type="Proteomes" id="UP000007875"/>
    </source>
</evidence>
<dbReference type="AlphaFoldDB" id="H2YEZ7"/>
<dbReference type="STRING" id="51511.ENSCSAVP00000003895"/>
<dbReference type="InterPro" id="IPR036609">
    <property type="entry name" value="LCCL_sf"/>
</dbReference>
<reference evidence="3" key="1">
    <citation type="submission" date="2003-08" db="EMBL/GenBank/DDBJ databases">
        <authorList>
            <person name="Birren B."/>
            <person name="Nusbaum C."/>
            <person name="Abebe A."/>
            <person name="Abouelleil A."/>
            <person name="Adekoya E."/>
            <person name="Ait-zahra M."/>
            <person name="Allen N."/>
            <person name="Allen T."/>
            <person name="An P."/>
            <person name="Anderson M."/>
            <person name="Anderson S."/>
            <person name="Arachchi H."/>
            <person name="Armbruster J."/>
            <person name="Bachantsang P."/>
            <person name="Baldwin J."/>
            <person name="Barry A."/>
            <person name="Bayul T."/>
            <person name="Blitshsteyn B."/>
            <person name="Bloom T."/>
            <person name="Blye J."/>
            <person name="Boguslavskiy L."/>
            <person name="Borowsky M."/>
            <person name="Boukhgalter B."/>
            <person name="Brunache A."/>
            <person name="Butler J."/>
            <person name="Calixte N."/>
            <person name="Calvo S."/>
            <person name="Camarata J."/>
            <person name="Campo K."/>
            <person name="Chang J."/>
            <person name="Cheshatsang Y."/>
            <person name="Citroen M."/>
            <person name="Collymore A."/>
            <person name="Considine T."/>
            <person name="Cook A."/>
            <person name="Cooke P."/>
            <person name="Corum B."/>
            <person name="Cuomo C."/>
            <person name="David R."/>
            <person name="Dawoe T."/>
            <person name="Degray S."/>
            <person name="Dodge S."/>
            <person name="Dooley K."/>
            <person name="Dorje P."/>
            <person name="Dorjee K."/>
            <person name="Dorris L."/>
            <person name="Duffey N."/>
            <person name="Dupes A."/>
            <person name="Elkins T."/>
            <person name="Engels R."/>
            <person name="Erickson J."/>
            <person name="Farina A."/>
            <person name="Faro S."/>
            <person name="Ferreira P."/>
            <person name="Fischer H."/>
            <person name="Fitzgerald M."/>
            <person name="Foley K."/>
            <person name="Gage D."/>
            <person name="Galagan J."/>
            <person name="Gearin G."/>
            <person name="Gnerre S."/>
            <person name="Gnirke A."/>
            <person name="Goyette A."/>
            <person name="Graham J."/>
            <person name="Grandbois E."/>
            <person name="Gyaltsen K."/>
            <person name="Hafez N."/>
            <person name="Hagopian D."/>
            <person name="Hagos B."/>
            <person name="Hall J."/>
            <person name="Hatcher B."/>
            <person name="Heller A."/>
            <person name="Higgins H."/>
            <person name="Honan T."/>
            <person name="Horn A."/>
            <person name="Houde N."/>
            <person name="Hughes L."/>
            <person name="Hulme W."/>
            <person name="Husby E."/>
            <person name="Iliev I."/>
            <person name="Jaffe D."/>
            <person name="Jones C."/>
            <person name="Kamal M."/>
            <person name="Kamat A."/>
            <person name="Kamvysselis M."/>
            <person name="Karlsson E."/>
            <person name="Kells C."/>
            <person name="Kieu A."/>
            <person name="Kisner P."/>
            <person name="Kodira C."/>
            <person name="Kulbokas E."/>
            <person name="Labutti K."/>
            <person name="Lama D."/>
            <person name="Landers T."/>
            <person name="Leger J."/>
            <person name="Levine S."/>
            <person name="Lewis D."/>
            <person name="Lewis T."/>
            <person name="Lindblad-toh K."/>
            <person name="Liu X."/>
            <person name="Lokyitsang T."/>
            <person name="Lokyitsang Y."/>
            <person name="Lucien O."/>
            <person name="Lui A."/>
            <person name="Ma L.J."/>
            <person name="Mabbitt R."/>
            <person name="Macdonald J."/>
            <person name="Maclean C."/>
            <person name="Major J."/>
            <person name="Manning J."/>
            <person name="Marabella R."/>
            <person name="Maru K."/>
            <person name="Matthews C."/>
            <person name="Mauceli E."/>
            <person name="Mccarthy M."/>
            <person name="Mcdonough S."/>
            <person name="Mcghee T."/>
            <person name="Meldrim J."/>
            <person name="Meneus L."/>
            <person name="Mesirov J."/>
            <person name="Mihalev A."/>
            <person name="Mihova T."/>
            <person name="Mikkelsen T."/>
            <person name="Mlenga V."/>
            <person name="Moru K."/>
            <person name="Mozes J."/>
            <person name="Mulrain L."/>
            <person name="Munson G."/>
            <person name="Naylor J."/>
            <person name="Newes C."/>
            <person name="Nguyen C."/>
            <person name="Nguyen N."/>
            <person name="Nguyen T."/>
            <person name="Nicol R."/>
            <person name="Nielsen C."/>
            <person name="Nizzari M."/>
            <person name="Norbu C."/>
            <person name="Norbu N."/>
            <person name="O'donnell P."/>
            <person name="Okoawo O."/>
            <person name="O'leary S."/>
            <person name="Omotosho B."/>
            <person name="O'neill K."/>
            <person name="Osman S."/>
            <person name="Parker S."/>
            <person name="Perrin D."/>
            <person name="Phunkhang P."/>
            <person name="Piqani B."/>
            <person name="Purcell S."/>
            <person name="Rachupka T."/>
            <person name="Ramasamy U."/>
            <person name="Rameau R."/>
            <person name="Ray V."/>
            <person name="Raymond C."/>
            <person name="Retta R."/>
            <person name="Richardson S."/>
            <person name="Rise C."/>
            <person name="Rodriguez J."/>
            <person name="Rogers J."/>
            <person name="Rogov P."/>
            <person name="Rutman M."/>
            <person name="Schupbach R."/>
            <person name="Seaman C."/>
            <person name="Settipalli S."/>
            <person name="Sharpe T."/>
            <person name="Sheridan J."/>
            <person name="Sherpa N."/>
            <person name="Shi J."/>
            <person name="Smirnov S."/>
            <person name="Smith C."/>
            <person name="Sougnez C."/>
            <person name="Spencer B."/>
            <person name="Stalker J."/>
            <person name="Stange-thomann N."/>
            <person name="Stavropoulos S."/>
            <person name="Stetson K."/>
            <person name="Stone C."/>
            <person name="Stone S."/>
            <person name="Stubbs M."/>
            <person name="Talamas J."/>
            <person name="Tchuinga P."/>
            <person name="Tenzing P."/>
            <person name="Tesfaye S."/>
            <person name="Theodore J."/>
            <person name="Thoulutsang Y."/>
            <person name="Topham K."/>
            <person name="Towey S."/>
            <person name="Tsamla T."/>
            <person name="Tsomo N."/>
            <person name="Vallee D."/>
            <person name="Vassiliev H."/>
            <person name="Venkataraman V."/>
            <person name="Vinson J."/>
            <person name="Vo A."/>
            <person name="Wade C."/>
            <person name="Wang S."/>
            <person name="Wangchuk T."/>
            <person name="Wangdi T."/>
            <person name="Whittaker C."/>
            <person name="Wilkinson J."/>
            <person name="Wu Y."/>
            <person name="Wyman D."/>
            <person name="Yadav S."/>
            <person name="Yang S."/>
            <person name="Yang X."/>
            <person name="Yeager S."/>
            <person name="Yee E."/>
            <person name="Young G."/>
            <person name="Zainoun J."/>
            <person name="Zembeck L."/>
            <person name="Zimmer A."/>
            <person name="Zody M."/>
            <person name="Lander E."/>
        </authorList>
    </citation>
    <scope>NUCLEOTIDE SEQUENCE [LARGE SCALE GENOMIC DNA]</scope>
</reference>
<dbReference type="SUPFAM" id="SSF69848">
    <property type="entry name" value="LCCL domain"/>
    <property type="match status" value="2"/>
</dbReference>
<dbReference type="Pfam" id="PF03815">
    <property type="entry name" value="LCCL"/>
    <property type="match status" value="2"/>
</dbReference>
<protein>
    <recommendedName>
        <fullName evidence="1">LCCL domain-containing protein</fullName>
    </recommendedName>
</protein>
<feature type="domain" description="LCCL" evidence="1">
    <location>
        <begin position="1"/>
        <end position="56"/>
    </location>
</feature>
<reference evidence="2" key="3">
    <citation type="submission" date="2025-09" db="UniProtKB">
        <authorList>
            <consortium name="Ensembl"/>
        </authorList>
    </citation>
    <scope>IDENTIFICATION</scope>
</reference>
<dbReference type="HOGENOM" id="CLU_1411695_0_0_1"/>
<reference evidence="2" key="2">
    <citation type="submission" date="2025-08" db="UniProtKB">
        <authorList>
            <consortium name="Ensembl"/>
        </authorList>
    </citation>
    <scope>IDENTIFICATION</scope>
</reference>
<dbReference type="Ensembl" id="ENSCSAVT00000003953.1">
    <property type="protein sequence ID" value="ENSCSAVP00000003895.1"/>
    <property type="gene ID" value="ENSCSAVG00000002300.1"/>
</dbReference>
<dbReference type="InParanoid" id="H2YEZ7"/>
<dbReference type="PANTHER" id="PTHR31331:SF1">
    <property type="entry name" value="CYSTEINE RICH SECRETORY PROTEIN LCCL DOMAIN CONTAINING 2"/>
    <property type="match status" value="1"/>
</dbReference>
<dbReference type="PROSITE" id="PS50820">
    <property type="entry name" value="LCCL"/>
    <property type="match status" value="2"/>
</dbReference>
<dbReference type="Gene3D" id="2.170.130.20">
    <property type="entry name" value="LCCL-like domain"/>
    <property type="match status" value="2"/>
</dbReference>
<proteinExistence type="predicted"/>
<feature type="domain" description="LCCL" evidence="1">
    <location>
        <begin position="62"/>
        <end position="147"/>
    </location>
</feature>
<organism evidence="2 3">
    <name type="scientific">Ciona savignyi</name>
    <name type="common">Pacific transparent sea squirt</name>
    <dbReference type="NCBI Taxonomy" id="51511"/>
    <lineage>
        <taxon>Eukaryota</taxon>
        <taxon>Metazoa</taxon>
        <taxon>Chordata</taxon>
        <taxon>Tunicata</taxon>
        <taxon>Ascidiacea</taxon>
        <taxon>Phlebobranchia</taxon>
        <taxon>Cionidae</taxon>
        <taxon>Ciona</taxon>
    </lineage>
</organism>
<dbReference type="eggNOG" id="KOG3017">
    <property type="taxonomic scope" value="Eukaryota"/>
</dbReference>